<dbReference type="EMBL" id="JAPDGR010002405">
    <property type="protein sequence ID" value="KAJ2975939.1"/>
    <property type="molecule type" value="Genomic_DNA"/>
</dbReference>
<evidence type="ECO:0000313" key="1">
    <source>
        <dbReference type="EMBL" id="KAJ2975939.1"/>
    </source>
</evidence>
<comment type="caution">
    <text evidence="1">The sequence shown here is derived from an EMBL/GenBank/DDBJ whole genome shotgun (WGS) entry which is preliminary data.</text>
</comment>
<name>A0ACC1NBW1_9PEZI</name>
<reference evidence="1" key="1">
    <citation type="submission" date="2022-10" db="EMBL/GenBank/DDBJ databases">
        <title>Genome Sequence of Xylaria curta.</title>
        <authorList>
            <person name="Buettner E."/>
        </authorList>
    </citation>
    <scope>NUCLEOTIDE SEQUENCE</scope>
    <source>
        <strain evidence="1">Babe10</strain>
    </source>
</reference>
<proteinExistence type="predicted"/>
<sequence length="103" mass="11301">MKRTWLQALTIHKSEIVLIQQLNQKDLSGDISNCAPRTRCSAGAPKAFGVRDNEVLARAWCAHWGLNAVVADISKTCMACAIREAYAATLTVVILIEEQADMD</sequence>
<accession>A0ACC1NBW1</accession>
<gene>
    <name evidence="1" type="ORF">NUW58_g8216</name>
</gene>
<protein>
    <submittedName>
        <fullName evidence="1">Uncharacterized protein</fullName>
    </submittedName>
</protein>
<organism evidence="1 2">
    <name type="scientific">Xylaria curta</name>
    <dbReference type="NCBI Taxonomy" id="42375"/>
    <lineage>
        <taxon>Eukaryota</taxon>
        <taxon>Fungi</taxon>
        <taxon>Dikarya</taxon>
        <taxon>Ascomycota</taxon>
        <taxon>Pezizomycotina</taxon>
        <taxon>Sordariomycetes</taxon>
        <taxon>Xylariomycetidae</taxon>
        <taxon>Xylariales</taxon>
        <taxon>Xylariaceae</taxon>
        <taxon>Xylaria</taxon>
    </lineage>
</organism>
<evidence type="ECO:0000313" key="2">
    <source>
        <dbReference type="Proteomes" id="UP001143856"/>
    </source>
</evidence>
<keyword evidence="2" id="KW-1185">Reference proteome</keyword>
<dbReference type="Proteomes" id="UP001143856">
    <property type="component" value="Unassembled WGS sequence"/>
</dbReference>